<dbReference type="InterPro" id="IPR015422">
    <property type="entry name" value="PyrdxlP-dep_Trfase_small"/>
</dbReference>
<dbReference type="HOGENOM" id="CLU_2777553_0_0_1"/>
<dbReference type="Gene3D" id="3.90.1150.10">
    <property type="entry name" value="Aspartate Aminotransferase, domain 1"/>
    <property type="match status" value="1"/>
</dbReference>
<evidence type="ECO:0000256" key="2">
    <source>
        <dbReference type="ARBA" id="ARBA00022898"/>
    </source>
</evidence>
<evidence type="ECO:0000313" key="5">
    <source>
        <dbReference type="Proteomes" id="UP000054279"/>
    </source>
</evidence>
<keyword evidence="5" id="KW-1185">Reference proteome</keyword>
<comment type="cofactor">
    <cofactor evidence="1 3">
        <name>pyridoxal 5'-phosphate</name>
        <dbReference type="ChEBI" id="CHEBI:597326"/>
    </cofactor>
</comment>
<dbReference type="Pfam" id="PF01053">
    <property type="entry name" value="Cys_Met_Meta_PP"/>
    <property type="match status" value="1"/>
</dbReference>
<comment type="similarity">
    <text evidence="3">Belongs to the trans-sulfuration enzymes family.</text>
</comment>
<dbReference type="GO" id="GO:0030170">
    <property type="term" value="F:pyridoxal phosphate binding"/>
    <property type="evidence" value="ECO:0007669"/>
    <property type="project" value="InterPro"/>
</dbReference>
<evidence type="ECO:0000256" key="3">
    <source>
        <dbReference type="RuleBase" id="RU362118"/>
    </source>
</evidence>
<dbReference type="AlphaFoldDB" id="A0A0C9TP97"/>
<dbReference type="EMBL" id="KN837596">
    <property type="protein sequence ID" value="KIJ23749.1"/>
    <property type="molecule type" value="Genomic_DNA"/>
</dbReference>
<dbReference type="InterPro" id="IPR015424">
    <property type="entry name" value="PyrdxlP-dep_Trfase"/>
</dbReference>
<dbReference type="SUPFAM" id="SSF53383">
    <property type="entry name" value="PLP-dependent transferases"/>
    <property type="match status" value="1"/>
</dbReference>
<evidence type="ECO:0000313" key="4">
    <source>
        <dbReference type="EMBL" id="KIJ23749.1"/>
    </source>
</evidence>
<dbReference type="GO" id="GO:0019346">
    <property type="term" value="P:transsulfuration"/>
    <property type="evidence" value="ECO:0007669"/>
    <property type="project" value="InterPro"/>
</dbReference>
<sequence length="57" mass="5951">SIPPAERLALGITPNLVRLSFGVEDVDDLIADVEQALSRAINGWDSATTSVASGDPE</sequence>
<dbReference type="InterPro" id="IPR000277">
    <property type="entry name" value="Cys/Met-Metab_PyrdxlP-dep_enz"/>
</dbReference>
<gene>
    <name evidence="4" type="ORF">M422DRAFT_39471</name>
</gene>
<proteinExistence type="inferred from homology"/>
<evidence type="ECO:0000256" key="1">
    <source>
        <dbReference type="ARBA" id="ARBA00001933"/>
    </source>
</evidence>
<keyword evidence="2 3" id="KW-0663">Pyridoxal phosphate</keyword>
<reference evidence="4 5" key="1">
    <citation type="submission" date="2014-06" db="EMBL/GenBank/DDBJ databases">
        <title>Evolutionary Origins and Diversification of the Mycorrhizal Mutualists.</title>
        <authorList>
            <consortium name="DOE Joint Genome Institute"/>
            <consortium name="Mycorrhizal Genomics Consortium"/>
            <person name="Kohler A."/>
            <person name="Kuo A."/>
            <person name="Nagy L.G."/>
            <person name="Floudas D."/>
            <person name="Copeland A."/>
            <person name="Barry K.W."/>
            <person name="Cichocki N."/>
            <person name="Veneault-Fourrey C."/>
            <person name="LaButti K."/>
            <person name="Lindquist E.A."/>
            <person name="Lipzen A."/>
            <person name="Lundell T."/>
            <person name="Morin E."/>
            <person name="Murat C."/>
            <person name="Riley R."/>
            <person name="Ohm R."/>
            <person name="Sun H."/>
            <person name="Tunlid A."/>
            <person name="Henrissat B."/>
            <person name="Grigoriev I.V."/>
            <person name="Hibbett D.S."/>
            <person name="Martin F."/>
        </authorList>
    </citation>
    <scope>NUCLEOTIDE SEQUENCE [LARGE SCALE GENOMIC DNA]</scope>
    <source>
        <strain evidence="4 5">SS14</strain>
    </source>
</reference>
<protein>
    <submittedName>
        <fullName evidence="4">Uncharacterized protein</fullName>
    </submittedName>
</protein>
<accession>A0A0C9TP97</accession>
<name>A0A0C9TP97_SPHS4</name>
<dbReference type="OrthoDB" id="3512640at2759"/>
<dbReference type="Proteomes" id="UP000054279">
    <property type="component" value="Unassembled WGS sequence"/>
</dbReference>
<feature type="non-terminal residue" evidence="4">
    <location>
        <position position="1"/>
    </location>
</feature>
<organism evidence="4 5">
    <name type="scientific">Sphaerobolus stellatus (strain SS14)</name>
    <dbReference type="NCBI Taxonomy" id="990650"/>
    <lineage>
        <taxon>Eukaryota</taxon>
        <taxon>Fungi</taxon>
        <taxon>Dikarya</taxon>
        <taxon>Basidiomycota</taxon>
        <taxon>Agaricomycotina</taxon>
        <taxon>Agaricomycetes</taxon>
        <taxon>Phallomycetidae</taxon>
        <taxon>Geastrales</taxon>
        <taxon>Sphaerobolaceae</taxon>
        <taxon>Sphaerobolus</taxon>
    </lineage>
</organism>